<name>A0A2C5XFY1_9HYPO</name>
<feature type="compositionally biased region" description="Polar residues" evidence="1">
    <location>
        <begin position="613"/>
        <end position="624"/>
    </location>
</feature>
<feature type="compositionally biased region" description="Basic residues" evidence="1">
    <location>
        <begin position="1148"/>
        <end position="1160"/>
    </location>
</feature>
<feature type="compositionally biased region" description="Polar residues" evidence="1">
    <location>
        <begin position="1170"/>
        <end position="1185"/>
    </location>
</feature>
<feature type="compositionally biased region" description="Acidic residues" evidence="1">
    <location>
        <begin position="652"/>
        <end position="664"/>
    </location>
</feature>
<proteinExistence type="predicted"/>
<dbReference type="STRING" id="2004952.A0A2C5XFY1"/>
<feature type="compositionally biased region" description="Basic and acidic residues" evidence="1">
    <location>
        <begin position="688"/>
        <end position="700"/>
    </location>
</feature>
<sequence>MPILFGPKRHATPAPPLTWETAAPDAASAAASAFRRRETNLSASSSAAAAAAALRARPMSPTNVSLVQPKRAQRRSPSVSSLMGRDGIKARHVQRSPSVCSMVERSFRSPSPGGRNRLPQDSDISVDPKLPEITMSKADVKPVGGKTNNGKTNNSGAPPLQTQTFRTASQRLKEGRVGSWFGGATTRDVSNARKRSSSMTITKTDVLDGPGSNAAAIPARTDTSEVGDAKPARHRSVSAKLESEKTGPTKAESAGPVKPGSQVSSRRLLPRRQNLGRSQSVRESTDKPRSLRQGLSRAGSHLSRGTTNKADQTEAPALQTLRPVEPQPEPSPTKATSQEPQEPIKKKKKKKKSTTTTTKTGQNGKKGQIEAPAPVPIERQAAPGDSQATLDNSQDSQATLGEPAPQLSSKPPKLELPFHFSGDEDQREEVAKADVQTDEVVNGRAKSPPPVKRQNRTRVTRETSESPARSARFAPSTSQPLVRHEPPPRSVSPIKSAMKTPHPKDAPVVSEESDMSDEDGTTGARKKSARVSWDDNTLVVSGPESSDPHLSPSRAKEQASVGEDETMTPRPALPLFGSVRDKKCRDLEERPLVRPTGRTRSQSASDTAEPEPTSYTQEHGSGNDTKIYKCREPVPVVVDRPARDDVRAAQVSDDDLDSDAETETEALHRADPSPPRLEPLPLTAKPGPARDHGSRPADHDIIDDDDRVSEISNEEDSAEQTTGRSGEPLPPGATNPMEDIQEEDDETDRCSVYSDACEVLSPYQSIDDGLHSSAAAVGSFLMGKQASRSPNDWENAKSYWKSLTPDQRRQLEVEAMAEDTTADASKGSVKDTSSERSYQIKPGTRWMDDDAPPVPPKPSMEWLEAAAQSPLPTTSWPPRPPTEQIPQPFRPDVSKPPASPSRNEQPVAGTRTMRFGGFEAVWEPKPLEGPRVGLAKLLRGVGKGSSSSVGSEALPSSAPQSATQPSFPLGAAERRNRSVDESCVPQPRRGSAGSVSSFRPSRPVAEKTARGVLSPKKEGVSTQGQSLGQAPPPPPPSSQRHGQGFSLRSSSQPTNGHAPPRATPSTAATAEAFSEEAETGGYLRQSLRGKAAPSSSSGRRTKRARGGKDSRFADSSDEDEGASSSHNFRSRFDDSSDDSDDAGSSLAQRRRAKGLARTMRRGGPPPPINTIPSRTTLTSPALTRTSSDPASPSPSPWTRTAAPHHHQQQSQEGSRGSPRRGSILTLFRRMRDSHSNPMRNTTTTNNNKALPPPPSQRRSGSTGSSRVLSAARNALSSSASSLAVASPARTRNLLVRRGEARGGVPMPRKRFSALRRMLGMQD</sequence>
<feature type="region of interest" description="Disordered" evidence="1">
    <location>
        <begin position="940"/>
        <end position="1272"/>
    </location>
</feature>
<feature type="region of interest" description="Disordered" evidence="1">
    <location>
        <begin position="37"/>
        <end position="161"/>
    </location>
</feature>
<feature type="region of interest" description="Disordered" evidence="1">
    <location>
        <begin position="812"/>
        <end position="912"/>
    </location>
</feature>
<feature type="compositionally biased region" description="Low complexity" evidence="1">
    <location>
        <begin position="144"/>
        <end position="156"/>
    </location>
</feature>
<gene>
    <name evidence="2" type="ORF">CDD80_5615</name>
</gene>
<feature type="compositionally biased region" description="Low complexity" evidence="1">
    <location>
        <begin position="1256"/>
        <end position="1272"/>
    </location>
</feature>
<dbReference type="EMBL" id="NJES01000565">
    <property type="protein sequence ID" value="PHH70979.1"/>
    <property type="molecule type" value="Genomic_DNA"/>
</dbReference>
<feature type="compositionally biased region" description="Basic and acidic residues" evidence="1">
    <location>
        <begin position="1004"/>
        <end position="1019"/>
    </location>
</feature>
<feature type="compositionally biased region" description="Low complexity" evidence="1">
    <location>
        <begin position="41"/>
        <end position="57"/>
    </location>
</feature>
<dbReference type="Proteomes" id="UP000226431">
    <property type="component" value="Unassembled WGS sequence"/>
</dbReference>
<feature type="compositionally biased region" description="Acidic residues" evidence="1">
    <location>
        <begin position="701"/>
        <end position="718"/>
    </location>
</feature>
<feature type="compositionally biased region" description="Low complexity" evidence="1">
    <location>
        <begin position="1058"/>
        <end position="1072"/>
    </location>
</feature>
<feature type="compositionally biased region" description="Polar residues" evidence="1">
    <location>
        <begin position="386"/>
        <end position="399"/>
    </location>
</feature>
<reference evidence="2 3" key="1">
    <citation type="submission" date="2017-06" db="EMBL/GenBank/DDBJ databases">
        <title>Ant-infecting Ophiocordyceps genomes reveal a high diversity of potential behavioral manipulation genes and a possible major role for enterotoxins.</title>
        <authorList>
            <person name="De Bekker C."/>
            <person name="Evans H.C."/>
            <person name="Brachmann A."/>
            <person name="Hughes D.P."/>
        </authorList>
    </citation>
    <scope>NUCLEOTIDE SEQUENCE [LARGE SCALE GENOMIC DNA]</scope>
    <source>
        <strain evidence="2 3">Map16</strain>
    </source>
</reference>
<feature type="compositionally biased region" description="Polar residues" evidence="1">
    <location>
        <begin position="1038"/>
        <end position="1055"/>
    </location>
</feature>
<feature type="compositionally biased region" description="Low complexity" evidence="1">
    <location>
        <begin position="944"/>
        <end position="968"/>
    </location>
</feature>
<feature type="compositionally biased region" description="Basic and acidic residues" evidence="1">
    <location>
        <begin position="579"/>
        <end position="592"/>
    </location>
</feature>
<protein>
    <submittedName>
        <fullName evidence="2">Uncharacterized protein</fullName>
    </submittedName>
</protein>
<evidence type="ECO:0000313" key="2">
    <source>
        <dbReference type="EMBL" id="PHH70979.1"/>
    </source>
</evidence>
<feature type="compositionally biased region" description="Basic and acidic residues" evidence="1">
    <location>
        <begin position="421"/>
        <end position="432"/>
    </location>
</feature>
<evidence type="ECO:0000256" key="1">
    <source>
        <dbReference type="SAM" id="MobiDB-lite"/>
    </source>
</evidence>
<comment type="caution">
    <text evidence="2">The sequence shown here is derived from an EMBL/GenBank/DDBJ whole genome shotgun (WGS) entry which is preliminary data.</text>
</comment>
<feature type="compositionally biased region" description="Acidic residues" evidence="1">
    <location>
        <begin position="511"/>
        <end position="520"/>
    </location>
</feature>
<accession>A0A2C5XFY1</accession>
<evidence type="ECO:0000313" key="3">
    <source>
        <dbReference type="Proteomes" id="UP000226431"/>
    </source>
</evidence>
<feature type="region of interest" description="Disordered" evidence="1">
    <location>
        <begin position="188"/>
        <end position="753"/>
    </location>
</feature>
<organism evidence="2 3">
    <name type="scientific">Ophiocordyceps camponoti-rufipedis</name>
    <dbReference type="NCBI Taxonomy" id="2004952"/>
    <lineage>
        <taxon>Eukaryota</taxon>
        <taxon>Fungi</taxon>
        <taxon>Dikarya</taxon>
        <taxon>Ascomycota</taxon>
        <taxon>Pezizomycotina</taxon>
        <taxon>Sordariomycetes</taxon>
        <taxon>Hypocreomycetidae</taxon>
        <taxon>Hypocreales</taxon>
        <taxon>Ophiocordycipitaceae</taxon>
        <taxon>Ophiocordyceps</taxon>
    </lineage>
</organism>
<keyword evidence="3" id="KW-1185">Reference proteome</keyword>
<feature type="compositionally biased region" description="Low complexity" evidence="1">
    <location>
        <begin position="354"/>
        <end position="366"/>
    </location>
</feature>
<dbReference type="OrthoDB" id="5423926at2759"/>